<evidence type="ECO:0000256" key="2">
    <source>
        <dbReference type="SAM" id="MobiDB-lite"/>
    </source>
</evidence>
<accession>A0A425DGE7</accession>
<evidence type="ECO:0000313" key="4">
    <source>
        <dbReference type="EMBL" id="RQM28326.1"/>
    </source>
</evidence>
<dbReference type="InterPro" id="IPR001106">
    <property type="entry name" value="Aromatic_Lyase"/>
</dbReference>
<dbReference type="GO" id="GO:0016841">
    <property type="term" value="F:ammonia-lyase activity"/>
    <property type="evidence" value="ECO:0007669"/>
    <property type="project" value="InterPro"/>
</dbReference>
<comment type="caution">
    <text evidence="4">The sequence shown here is derived from an EMBL/GenBank/DDBJ whole genome shotgun (WGS) entry which is preliminary data.</text>
</comment>
<evidence type="ECO:0000313" key="5">
    <source>
        <dbReference type="Proteomes" id="UP000284702"/>
    </source>
</evidence>
<reference evidence="4" key="1">
    <citation type="submission" date="2018-07" db="EMBL/GenBank/DDBJ databases">
        <title>Annotation of Aphanomyces astaci genome assembly.</title>
        <authorList>
            <person name="Studholme D.J."/>
        </authorList>
    </citation>
    <scope>NUCLEOTIDE SEQUENCE [LARGE SCALE GENOMIC DNA]</scope>
    <source>
        <strain evidence="4">Pc</strain>
    </source>
</reference>
<dbReference type="VEuPathDB" id="FungiDB:H257_04560"/>
<dbReference type="CDD" id="cd00332">
    <property type="entry name" value="PAL-HAL"/>
    <property type="match status" value="1"/>
</dbReference>
<feature type="compositionally biased region" description="Basic and acidic residues" evidence="2">
    <location>
        <begin position="596"/>
        <end position="619"/>
    </location>
</feature>
<dbReference type="Gene3D" id="1.20.200.10">
    <property type="entry name" value="Fumarase/aspartase (Central domain)"/>
    <property type="match status" value="1"/>
</dbReference>
<dbReference type="EMBL" id="MZMZ02001798">
    <property type="protein sequence ID" value="RQM28326.1"/>
    <property type="molecule type" value="Genomic_DNA"/>
</dbReference>
<dbReference type="InterPro" id="IPR022313">
    <property type="entry name" value="Phe/His_NH3-lyase_AS"/>
</dbReference>
<dbReference type="SUPFAM" id="SSF48726">
    <property type="entry name" value="Immunoglobulin"/>
    <property type="match status" value="1"/>
</dbReference>
<dbReference type="Proteomes" id="UP000284702">
    <property type="component" value="Unassembled WGS sequence"/>
</dbReference>
<dbReference type="Gene3D" id="1.10.275.10">
    <property type="entry name" value="Fumarase/aspartase (N-terminal domain)"/>
    <property type="match status" value="1"/>
</dbReference>
<comment type="similarity">
    <text evidence="1">Belongs to the PAL/histidase family.</text>
</comment>
<dbReference type="InterPro" id="IPR007110">
    <property type="entry name" value="Ig-like_dom"/>
</dbReference>
<dbReference type="PROSITE" id="PS50835">
    <property type="entry name" value="IG_LIKE"/>
    <property type="match status" value="1"/>
</dbReference>
<dbReference type="Pfam" id="PF00221">
    <property type="entry name" value="Lyase_aromatic"/>
    <property type="match status" value="1"/>
</dbReference>
<dbReference type="InterPro" id="IPR013783">
    <property type="entry name" value="Ig-like_fold"/>
</dbReference>
<sequence>MWGLFLHARGWTSGGGGVQLEYVPEETPRSMTLQRNRILCREAHMWTVFKAWRYSVVRKKEKRDLYRMSDKERDIKFIYEGFSPLTYATLYGRRDESILQMAVPLARKVQANASRMMAERNYEGSKRVSSRVLFTVQAKGEPLTYQWYCDGSPLEGCTTDTLDATGSATPEDAGAYFCRITNWRGSVDSTTAVLLVQVDPSTRYFRTQAPLAPGDVLFNVNAAVGGVLDVGHVQLFVPPRSFAVWDLFDANLADTLGMDVVVRVDVSVETTRASDDVNEAWQVVSPIVSLSPHPVDAFLIPWTLRLPHHAASVRPSDPSLIMVLQRIVDADGVVTMHTMTLVLFASTDQLTVDSTHVDLVVWSCPTRQDCLDVTLSSNSNVLHVGNFPLELPSSSPPSTLVQIDLVSPNKMLLEADVSLSGSTPRRLGVLHVPLGESATWTSQGVGMACPQLRVSGATTNDNLDVVLPLRFHGQSPFEPSESHIAFWLMWEVENRPVGGGNVLQHTTRHVEVAWTVNPPTTGGSPPPYFVVEMAAFSDTANLSVVHRMYKVTHMGAYHHTHVHIVTDVHAASIRIAACNLDSFGEYADNLLVTPVERGDDNTPEGAEHERQQKPHEGKPKLGGGGVTTTMMLMGLTEARQDSHQRLQDLVAAVYPSSSLFQALYGVPNTISDIVSMLESKKRSHRAADEGIALLLVGLDALILAAKSTVHFHRPICMHFCQCLALAARAMFQLVQTHATAGWFTRFLVADKSTVQSTMVEILETLVTACRDHAVFGAEMGQGLLRHWEAQRQNMAASTVNDADELRQLHAWSVVLHAQQDRKLSLQYFSKAFHTDMLEELNNKDRIAEVHADVQQRNTLKTRVLHVCPGPGDVVAYTAWVEVRFDGAVVDVDCLRFITVKNTTLKVRVNGNVTYDKGTRTALFAPTVPLEPRSTFKVKLRADAVKSSREVVDNILREKKVAYGINTGFGLFSNVVISEDKLSELQENLIRSHASGVGEPLSPSATRMLLALRINVLSKGHSGISVDTLEQLVAAFNADCLSIVPEKGTVGASGDLAPLAHLALGMMGEGKMYDTRDNNTIKDAAVVLASRGLRPVHLKAKEGLAMINGTQLITSIGCEAVVRAQNVAECADIAVALTLEVLKGTVNAFHPRIHEVRPHRGQLLVAKRIRTLLQADKPSELFRSHNYEGKVQDAYTLRCAPQVHGIVNDTIEFVRNILTVEMNSATDNPMVFVGSADVTTDFTPIKPPPTPAQDEADGHAPPETLTEAHAEIARLKTLLAAEKDHAHPSMKRTSDTFYRGGGGFIISGGNFHGEYPAKALDFLAIGVHELASISERRIERLVNPNLSGMPAFLVAEGGLHSGFMIAHCTSAALVSENKVLCHPSSVDSLSTSGSKEDHVSMGGWAARKALTVVSHVELVIAIELMCACQALEFQRPHKTTDALEAVYSLVRTRVAPLDKDRYIAPDIDAIVDLVRSGAILDAVRPFLP</sequence>
<feature type="region of interest" description="Disordered" evidence="2">
    <location>
        <begin position="595"/>
        <end position="624"/>
    </location>
</feature>
<evidence type="ECO:0000256" key="1">
    <source>
        <dbReference type="ARBA" id="ARBA00007238"/>
    </source>
</evidence>
<organism evidence="4 5">
    <name type="scientific">Aphanomyces astaci</name>
    <name type="common">Crayfish plague agent</name>
    <dbReference type="NCBI Taxonomy" id="112090"/>
    <lineage>
        <taxon>Eukaryota</taxon>
        <taxon>Sar</taxon>
        <taxon>Stramenopiles</taxon>
        <taxon>Oomycota</taxon>
        <taxon>Saprolegniomycetes</taxon>
        <taxon>Saprolegniales</taxon>
        <taxon>Verrucalvaceae</taxon>
        <taxon>Aphanomyces</taxon>
    </lineage>
</organism>
<dbReference type="Gene3D" id="2.60.40.10">
    <property type="entry name" value="Immunoglobulins"/>
    <property type="match status" value="1"/>
</dbReference>
<dbReference type="PANTHER" id="PTHR10362">
    <property type="entry name" value="HISTIDINE AMMONIA-LYASE"/>
    <property type="match status" value="1"/>
</dbReference>
<dbReference type="InterPro" id="IPR008948">
    <property type="entry name" value="L-Aspartase-like"/>
</dbReference>
<gene>
    <name evidence="4" type="ORF">B5M09_002145</name>
</gene>
<feature type="domain" description="Ig-like" evidence="3">
    <location>
        <begin position="104"/>
        <end position="195"/>
    </location>
</feature>
<dbReference type="InterPro" id="IPR024083">
    <property type="entry name" value="Fumarase/histidase_N"/>
</dbReference>
<evidence type="ECO:0000259" key="3">
    <source>
        <dbReference type="PROSITE" id="PS50835"/>
    </source>
</evidence>
<name>A0A425DGE7_APHAT</name>
<protein>
    <recommendedName>
        <fullName evidence="3">Ig-like domain-containing protein</fullName>
    </recommendedName>
</protein>
<dbReference type="PROSITE" id="PS00488">
    <property type="entry name" value="PAL_HISTIDASE"/>
    <property type="match status" value="1"/>
</dbReference>
<keyword evidence="5" id="KW-1185">Reference proteome</keyword>
<dbReference type="InterPro" id="IPR036179">
    <property type="entry name" value="Ig-like_dom_sf"/>
</dbReference>
<dbReference type="SUPFAM" id="SSF48557">
    <property type="entry name" value="L-aspartase-like"/>
    <property type="match status" value="1"/>
</dbReference>
<proteinExistence type="inferred from homology"/>